<gene>
    <name evidence="3" type="ORF">QYS48_32470</name>
</gene>
<dbReference type="RefSeq" id="WP_308356220.1">
    <property type="nucleotide sequence ID" value="NZ_CP129970.2"/>
</dbReference>
<dbReference type="AlphaFoldDB" id="A0AA51N5K3"/>
<reference evidence="3" key="1">
    <citation type="submission" date="2023-08" db="EMBL/GenBank/DDBJ databases">
        <title>Comparative genomics and taxonomic characterization of three novel marine species of genus Marivirga.</title>
        <authorList>
            <person name="Muhammad N."/>
            <person name="Kim S.-G."/>
        </authorList>
    </citation>
    <scope>NUCLEOTIDE SEQUENCE [LARGE SCALE GENOMIC DNA]</scope>
    <source>
        <strain evidence="3">ABR2-2</strain>
    </source>
</reference>
<dbReference type="SUPFAM" id="SSF56436">
    <property type="entry name" value="C-type lectin-like"/>
    <property type="match status" value="1"/>
</dbReference>
<dbReference type="InterPro" id="IPR005532">
    <property type="entry name" value="SUMF_dom"/>
</dbReference>
<dbReference type="Gene3D" id="3.90.1580.10">
    <property type="entry name" value="paralog of FGE (formylglycine-generating enzyme)"/>
    <property type="match status" value="1"/>
</dbReference>
<feature type="chain" id="PRO_5041328833" evidence="1">
    <location>
        <begin position="20"/>
        <end position="292"/>
    </location>
</feature>
<feature type="domain" description="Sulfatase-modifying factor enzyme-like" evidence="2">
    <location>
        <begin position="40"/>
        <end position="170"/>
    </location>
</feature>
<evidence type="ECO:0000313" key="4">
    <source>
        <dbReference type="Proteomes" id="UP001244443"/>
    </source>
</evidence>
<keyword evidence="4" id="KW-1185">Reference proteome</keyword>
<protein>
    <submittedName>
        <fullName evidence="3">SUMF1/EgtB/PvdO family nonheme iron enzyme</fullName>
    </submittedName>
</protein>
<evidence type="ECO:0000259" key="2">
    <source>
        <dbReference type="Pfam" id="PF03781"/>
    </source>
</evidence>
<dbReference type="EMBL" id="CP129970">
    <property type="protein sequence ID" value="WMN06404.1"/>
    <property type="molecule type" value="Genomic_DNA"/>
</dbReference>
<proteinExistence type="predicted"/>
<organism evidence="3 4">
    <name type="scientific">Marivirga arenosa</name>
    <dbReference type="NCBI Taxonomy" id="3059076"/>
    <lineage>
        <taxon>Bacteria</taxon>
        <taxon>Pseudomonadati</taxon>
        <taxon>Bacteroidota</taxon>
        <taxon>Cytophagia</taxon>
        <taxon>Cytophagales</taxon>
        <taxon>Marivirgaceae</taxon>
        <taxon>Marivirga</taxon>
    </lineage>
</organism>
<dbReference type="Pfam" id="PF03781">
    <property type="entry name" value="FGE-sulfatase"/>
    <property type="match status" value="1"/>
</dbReference>
<keyword evidence="1" id="KW-0732">Signal</keyword>
<accession>A0AA51N5K3</accession>
<evidence type="ECO:0000313" key="3">
    <source>
        <dbReference type="EMBL" id="WMN06404.1"/>
    </source>
</evidence>
<name>A0AA51N5K3_9BACT</name>
<sequence>MIRFFLFSHLYLYMVGVFAQNDDILVGFQVPLGNNLYTFKTEVQNINYLEYLYYVKKDSSTEFHESQLLKFDPTDTVYNEQKYFRNIKTRYYPVVYVNYEQATNYCEWLEDILNQRMMDNEEISEEEYNLDVRLPTIEEWVKMAIRYDYVLKRTPWLESIAGSDQDRSELQDIINKNNLRISADEYEDKIQIYLKKNPVFIIENLVYKGKDEYLNYVLNLNEIWGRKDYQSLEKIPYDLRGNVSEMTTINGIAKGGNWKTSQEEIGVFTNVKYKEPSNIIGFRCVCELKKQQ</sequence>
<dbReference type="InterPro" id="IPR042095">
    <property type="entry name" value="SUMF_sf"/>
</dbReference>
<feature type="signal peptide" evidence="1">
    <location>
        <begin position="1"/>
        <end position="19"/>
    </location>
</feature>
<dbReference type="InterPro" id="IPR016187">
    <property type="entry name" value="CTDL_fold"/>
</dbReference>
<evidence type="ECO:0000256" key="1">
    <source>
        <dbReference type="SAM" id="SignalP"/>
    </source>
</evidence>
<dbReference type="Proteomes" id="UP001244443">
    <property type="component" value="Chromosome"/>
</dbReference>